<keyword evidence="6" id="KW-0479">Metal-binding</keyword>
<keyword evidence="11" id="KW-0472">Membrane</keyword>
<feature type="domain" description="Rieske" evidence="17">
    <location>
        <begin position="5"/>
        <end position="112"/>
    </location>
</feature>
<evidence type="ECO:0000256" key="1">
    <source>
        <dbReference type="ARBA" id="ARBA00001962"/>
    </source>
</evidence>
<evidence type="ECO:0000256" key="13">
    <source>
        <dbReference type="ARBA" id="ARBA00025729"/>
    </source>
</evidence>
<comment type="caution">
    <text evidence="18">The sequence shown here is derived from an EMBL/GenBank/DDBJ whole genome shotgun (WGS) entry which is preliminary data.</text>
</comment>
<gene>
    <name evidence="18" type="ORF">PQR66_25715</name>
</gene>
<dbReference type="Pfam" id="PF19298">
    <property type="entry name" value="KshA_C"/>
    <property type="match status" value="1"/>
</dbReference>
<keyword evidence="4" id="KW-0812">Transmembrane</keyword>
<protein>
    <recommendedName>
        <fullName evidence="14">cholesterol 7-desaturase</fullName>
        <ecNumber evidence="14">1.14.19.21</ecNumber>
    </recommendedName>
</protein>
<sequence>MPYGWFCVLLSEELENGTVTSVRRFGREWVIFRDDEGNVGMFEPHCPHLGAHLAIGGKIEGGLLRCPFHNWGFDHQGYCRNIPYASALPGKLIREPALKGLPVVEMNRMIWAWYHPNGDRPLWEITSVPEAIDDNWRSRHSQLFEIRTVPQEIAENSVDTVHLKYVHGQAASLDINSTYDGQLRTTAIEGPMTLTDANGDKVDCLFSVHFEQIGPGLQVVRMERHVKLIMLITITPAEAEMTRLRFTFLHPDYQHDTVRQAMLEDLIEEQIGWCGPYAGVLADLPIWDNKIYLRTPLLCDGDGKIMEFRRWFAQFYA</sequence>
<keyword evidence="8" id="KW-0560">Oxidoreductase</keyword>
<evidence type="ECO:0000256" key="3">
    <source>
        <dbReference type="ARBA" id="ARBA00004972"/>
    </source>
</evidence>
<evidence type="ECO:0000256" key="15">
    <source>
        <dbReference type="ARBA" id="ARBA00047853"/>
    </source>
</evidence>
<dbReference type="Gene3D" id="2.102.10.10">
    <property type="entry name" value="Rieske [2Fe-2S] iron-sulphur domain"/>
    <property type="match status" value="1"/>
</dbReference>
<comment type="subcellular location">
    <subcellularLocation>
        <location evidence="2">Membrane</location>
    </subcellularLocation>
</comment>
<keyword evidence="5" id="KW-0001">2Fe-2S</keyword>
<evidence type="ECO:0000313" key="19">
    <source>
        <dbReference type="Proteomes" id="UP001629249"/>
    </source>
</evidence>
<evidence type="ECO:0000256" key="6">
    <source>
        <dbReference type="ARBA" id="ARBA00022723"/>
    </source>
</evidence>
<reference evidence="18 19" key="1">
    <citation type="journal article" date="2024" name="Chem. Sci.">
        <title>Discovery of megapolipeptins by genome mining of a Burkholderiales bacteria collection.</title>
        <authorList>
            <person name="Paulo B.S."/>
            <person name="Recchia M.J.J."/>
            <person name="Lee S."/>
            <person name="Fergusson C.H."/>
            <person name="Romanowski S.B."/>
            <person name="Hernandez A."/>
            <person name="Krull N."/>
            <person name="Liu D.Y."/>
            <person name="Cavanagh H."/>
            <person name="Bos A."/>
            <person name="Gray C.A."/>
            <person name="Murphy B.T."/>
            <person name="Linington R.G."/>
            <person name="Eustaquio A.S."/>
        </authorList>
    </citation>
    <scope>NUCLEOTIDE SEQUENCE [LARGE SCALE GENOMIC DNA]</scope>
    <source>
        <strain evidence="18 19">RL16-012-BIC-B</strain>
    </source>
</reference>
<dbReference type="PANTHER" id="PTHR21266">
    <property type="entry name" value="IRON-SULFUR DOMAIN CONTAINING PROTEIN"/>
    <property type="match status" value="1"/>
</dbReference>
<evidence type="ECO:0000256" key="10">
    <source>
        <dbReference type="ARBA" id="ARBA00023014"/>
    </source>
</evidence>
<evidence type="ECO:0000256" key="9">
    <source>
        <dbReference type="ARBA" id="ARBA00023004"/>
    </source>
</evidence>
<dbReference type="InterPro" id="IPR050584">
    <property type="entry name" value="Cholesterol_7-desaturase"/>
</dbReference>
<keyword evidence="19" id="KW-1185">Reference proteome</keyword>
<dbReference type="InterPro" id="IPR036922">
    <property type="entry name" value="Rieske_2Fe-2S_sf"/>
</dbReference>
<keyword evidence="10" id="KW-0411">Iron-sulfur</keyword>
<evidence type="ECO:0000256" key="2">
    <source>
        <dbReference type="ARBA" id="ARBA00004370"/>
    </source>
</evidence>
<dbReference type="Pfam" id="PF00355">
    <property type="entry name" value="Rieske"/>
    <property type="match status" value="1"/>
</dbReference>
<dbReference type="Proteomes" id="UP001629249">
    <property type="component" value="Unassembled WGS sequence"/>
</dbReference>
<proteinExistence type="inferred from homology"/>
<name>A0ABW8ZUI7_9BURK</name>
<comment type="catalytic activity">
    <reaction evidence="16">
        <text>cholesterol + NADPH + O2 + H(+) = 7-dehydrocholesterol + NADP(+) + 2 H2O</text>
        <dbReference type="Rhea" id="RHEA:45024"/>
        <dbReference type="ChEBI" id="CHEBI:15377"/>
        <dbReference type="ChEBI" id="CHEBI:15378"/>
        <dbReference type="ChEBI" id="CHEBI:15379"/>
        <dbReference type="ChEBI" id="CHEBI:16113"/>
        <dbReference type="ChEBI" id="CHEBI:17759"/>
        <dbReference type="ChEBI" id="CHEBI:57783"/>
        <dbReference type="ChEBI" id="CHEBI:58349"/>
        <dbReference type="EC" id="1.14.19.21"/>
    </reaction>
    <physiologicalReaction direction="left-to-right" evidence="16">
        <dbReference type="Rhea" id="RHEA:45025"/>
    </physiologicalReaction>
</comment>
<dbReference type="PANTHER" id="PTHR21266:SF32">
    <property type="entry name" value="CHOLESTEROL 7-DESATURASE NVD"/>
    <property type="match status" value="1"/>
</dbReference>
<keyword evidence="7" id="KW-1133">Transmembrane helix</keyword>
<evidence type="ECO:0000256" key="5">
    <source>
        <dbReference type="ARBA" id="ARBA00022714"/>
    </source>
</evidence>
<comment type="cofactor">
    <cofactor evidence="1">
        <name>Fe cation</name>
        <dbReference type="ChEBI" id="CHEBI:24875"/>
    </cofactor>
</comment>
<evidence type="ECO:0000256" key="12">
    <source>
        <dbReference type="ARBA" id="ARBA00025712"/>
    </source>
</evidence>
<dbReference type="InterPro" id="IPR045605">
    <property type="entry name" value="KshA-like_C"/>
</dbReference>
<evidence type="ECO:0000256" key="11">
    <source>
        <dbReference type="ARBA" id="ARBA00023136"/>
    </source>
</evidence>
<dbReference type="InterPro" id="IPR017941">
    <property type="entry name" value="Rieske_2Fe-2S"/>
</dbReference>
<evidence type="ECO:0000313" key="18">
    <source>
        <dbReference type="EMBL" id="MFL9886465.1"/>
    </source>
</evidence>
<comment type="similarity">
    <text evidence="13">Belongs to the cholesterol 7-desaturase family.</text>
</comment>
<accession>A0ABW8ZUI7</accession>
<evidence type="ECO:0000259" key="17">
    <source>
        <dbReference type="PROSITE" id="PS51296"/>
    </source>
</evidence>
<dbReference type="Gene3D" id="3.90.380.10">
    <property type="entry name" value="Naphthalene 1,2-dioxygenase Alpha Subunit, Chain A, domain 1"/>
    <property type="match status" value="1"/>
</dbReference>
<dbReference type="SUPFAM" id="SSF55961">
    <property type="entry name" value="Bet v1-like"/>
    <property type="match status" value="1"/>
</dbReference>
<keyword evidence="9" id="KW-0408">Iron</keyword>
<dbReference type="PROSITE" id="PS51296">
    <property type="entry name" value="RIESKE"/>
    <property type="match status" value="1"/>
</dbReference>
<dbReference type="EMBL" id="JAQQFN010000021">
    <property type="protein sequence ID" value="MFL9886465.1"/>
    <property type="molecule type" value="Genomic_DNA"/>
</dbReference>
<organism evidence="18 19">
    <name type="scientific">Paraburkholderia agricolaris</name>
    <dbReference type="NCBI Taxonomy" id="2152888"/>
    <lineage>
        <taxon>Bacteria</taxon>
        <taxon>Pseudomonadati</taxon>
        <taxon>Pseudomonadota</taxon>
        <taxon>Betaproteobacteria</taxon>
        <taxon>Burkholderiales</taxon>
        <taxon>Burkholderiaceae</taxon>
        <taxon>Paraburkholderia</taxon>
    </lineage>
</organism>
<evidence type="ECO:0000256" key="4">
    <source>
        <dbReference type="ARBA" id="ARBA00022692"/>
    </source>
</evidence>
<comment type="pathway">
    <text evidence="3">Hormone biosynthesis.</text>
</comment>
<dbReference type="SUPFAM" id="SSF50022">
    <property type="entry name" value="ISP domain"/>
    <property type="match status" value="1"/>
</dbReference>
<evidence type="ECO:0000256" key="16">
    <source>
        <dbReference type="ARBA" id="ARBA00049548"/>
    </source>
</evidence>
<evidence type="ECO:0000256" key="14">
    <source>
        <dbReference type="ARBA" id="ARBA00026095"/>
    </source>
</evidence>
<evidence type="ECO:0000256" key="7">
    <source>
        <dbReference type="ARBA" id="ARBA00022989"/>
    </source>
</evidence>
<evidence type="ECO:0000256" key="8">
    <source>
        <dbReference type="ARBA" id="ARBA00023002"/>
    </source>
</evidence>
<dbReference type="CDD" id="cd03469">
    <property type="entry name" value="Rieske_RO_Alpha_N"/>
    <property type="match status" value="1"/>
</dbReference>
<dbReference type="RefSeq" id="WP_408331196.1">
    <property type="nucleotide sequence ID" value="NZ_JAQQFH010000019.1"/>
</dbReference>
<comment type="catalytic activity">
    <reaction evidence="15">
        <text>cholesterol + NADH + O2 + H(+) = 7-dehydrocholesterol + NAD(+) + 2 H2O</text>
        <dbReference type="Rhea" id="RHEA:51644"/>
        <dbReference type="ChEBI" id="CHEBI:15377"/>
        <dbReference type="ChEBI" id="CHEBI:15378"/>
        <dbReference type="ChEBI" id="CHEBI:15379"/>
        <dbReference type="ChEBI" id="CHEBI:16113"/>
        <dbReference type="ChEBI" id="CHEBI:17759"/>
        <dbReference type="ChEBI" id="CHEBI:57540"/>
        <dbReference type="ChEBI" id="CHEBI:57945"/>
        <dbReference type="EC" id="1.14.19.21"/>
    </reaction>
    <physiologicalReaction direction="left-to-right" evidence="15">
        <dbReference type="Rhea" id="RHEA:51645"/>
    </physiologicalReaction>
</comment>
<dbReference type="EC" id="1.14.19.21" evidence="14"/>
<comment type="pathway">
    <text evidence="12">Steroid hormone biosynthesis; dafachronic acid biosynthesis.</text>
</comment>